<gene>
    <name evidence="1" type="ORF">ACAOBT_LOCUS310</name>
</gene>
<organism evidence="1 2">
    <name type="scientific">Acanthoscelides obtectus</name>
    <name type="common">Bean weevil</name>
    <name type="synonym">Bruchus obtectus</name>
    <dbReference type="NCBI Taxonomy" id="200917"/>
    <lineage>
        <taxon>Eukaryota</taxon>
        <taxon>Metazoa</taxon>
        <taxon>Ecdysozoa</taxon>
        <taxon>Arthropoda</taxon>
        <taxon>Hexapoda</taxon>
        <taxon>Insecta</taxon>
        <taxon>Pterygota</taxon>
        <taxon>Neoptera</taxon>
        <taxon>Endopterygota</taxon>
        <taxon>Coleoptera</taxon>
        <taxon>Polyphaga</taxon>
        <taxon>Cucujiformia</taxon>
        <taxon>Chrysomeloidea</taxon>
        <taxon>Chrysomelidae</taxon>
        <taxon>Bruchinae</taxon>
        <taxon>Bruchini</taxon>
        <taxon>Acanthoscelides</taxon>
    </lineage>
</organism>
<sequence length="135" mass="15699">MMGANNSLASRLKEKCPNLFLIKCICHSFHLCASYACQKLPNDVEQLARDVYNFFSNSQKRIDQYKEFQEFANVLPHKILHPSQTKWLSLELVIKILISQYNALTLYFTEQAYEGVLQADNILEKLKKTRDKTIP</sequence>
<evidence type="ECO:0000313" key="2">
    <source>
        <dbReference type="Proteomes" id="UP001152888"/>
    </source>
</evidence>
<accession>A0A9P0JJL5</accession>
<name>A0A9P0JJL5_ACAOB</name>
<keyword evidence="2" id="KW-1185">Reference proteome</keyword>
<dbReference type="EMBL" id="CAKOFQ010006652">
    <property type="protein sequence ID" value="CAH1953952.1"/>
    <property type="molecule type" value="Genomic_DNA"/>
</dbReference>
<dbReference type="InterPro" id="IPR012337">
    <property type="entry name" value="RNaseH-like_sf"/>
</dbReference>
<protein>
    <submittedName>
        <fullName evidence="1">Uncharacterized protein</fullName>
    </submittedName>
</protein>
<dbReference type="AlphaFoldDB" id="A0A9P0JJL5"/>
<dbReference type="Proteomes" id="UP001152888">
    <property type="component" value="Unassembled WGS sequence"/>
</dbReference>
<comment type="caution">
    <text evidence="1">The sequence shown here is derived from an EMBL/GenBank/DDBJ whole genome shotgun (WGS) entry which is preliminary data.</text>
</comment>
<reference evidence="1" key="1">
    <citation type="submission" date="2022-03" db="EMBL/GenBank/DDBJ databases">
        <authorList>
            <person name="Sayadi A."/>
        </authorList>
    </citation>
    <scope>NUCLEOTIDE SEQUENCE</scope>
</reference>
<dbReference type="PANTHER" id="PTHR37162">
    <property type="entry name" value="HAT FAMILY DIMERISATION DOMAINCONTAINING PROTEIN-RELATED"/>
    <property type="match status" value="1"/>
</dbReference>
<evidence type="ECO:0000313" key="1">
    <source>
        <dbReference type="EMBL" id="CAH1953952.1"/>
    </source>
</evidence>
<proteinExistence type="predicted"/>
<dbReference type="PANTHER" id="PTHR37162:SF1">
    <property type="entry name" value="BED-TYPE DOMAIN-CONTAINING PROTEIN"/>
    <property type="match status" value="1"/>
</dbReference>
<dbReference type="OrthoDB" id="6756381at2759"/>
<dbReference type="SUPFAM" id="SSF53098">
    <property type="entry name" value="Ribonuclease H-like"/>
    <property type="match status" value="1"/>
</dbReference>